<proteinExistence type="predicted"/>
<evidence type="ECO:0000313" key="2">
    <source>
        <dbReference type="EMBL" id="TYT61572.1"/>
    </source>
</evidence>
<dbReference type="EMBL" id="VTAW01000016">
    <property type="protein sequence ID" value="TYT61572.1"/>
    <property type="molecule type" value="Genomic_DNA"/>
</dbReference>
<evidence type="ECO:0000313" key="3">
    <source>
        <dbReference type="Proteomes" id="UP000324104"/>
    </source>
</evidence>
<sequence>MSQPTRCPGRGCAETDSSEPPPVTSTPGDEAVPLGVKLCCAVGVLVGFDQVPYTFAVATMR</sequence>
<name>A0A5D5AP92_9EURY</name>
<evidence type="ECO:0000256" key="1">
    <source>
        <dbReference type="SAM" id="MobiDB-lite"/>
    </source>
</evidence>
<organism evidence="2 3">
    <name type="scientific">Natrialba swarupiae</name>
    <dbReference type="NCBI Taxonomy" id="2448032"/>
    <lineage>
        <taxon>Archaea</taxon>
        <taxon>Methanobacteriati</taxon>
        <taxon>Methanobacteriota</taxon>
        <taxon>Stenosarchaea group</taxon>
        <taxon>Halobacteria</taxon>
        <taxon>Halobacteriales</taxon>
        <taxon>Natrialbaceae</taxon>
        <taxon>Natrialba</taxon>
    </lineage>
</organism>
<dbReference type="RefSeq" id="WP_149081900.1">
    <property type="nucleotide sequence ID" value="NZ_VTAW01000016.1"/>
</dbReference>
<feature type="region of interest" description="Disordered" evidence="1">
    <location>
        <begin position="1"/>
        <end position="30"/>
    </location>
</feature>
<dbReference type="AlphaFoldDB" id="A0A5D5AP92"/>
<keyword evidence="3" id="KW-1185">Reference proteome</keyword>
<protein>
    <submittedName>
        <fullName evidence="2">Uncharacterized protein</fullName>
    </submittedName>
</protein>
<dbReference type="Proteomes" id="UP000324104">
    <property type="component" value="Unassembled WGS sequence"/>
</dbReference>
<comment type="caution">
    <text evidence="2">The sequence shown here is derived from an EMBL/GenBank/DDBJ whole genome shotgun (WGS) entry which is preliminary data.</text>
</comment>
<gene>
    <name evidence="2" type="ORF">FYC77_12850</name>
</gene>
<accession>A0A5D5AP92</accession>
<reference evidence="2 3" key="1">
    <citation type="submission" date="2019-08" db="EMBL/GenBank/DDBJ databases">
        <title>Archaea genome.</title>
        <authorList>
            <person name="Kajale S."/>
            <person name="Shouche Y."/>
            <person name="Deshpande N."/>
            <person name="Sharma A."/>
        </authorList>
    </citation>
    <scope>NUCLEOTIDE SEQUENCE [LARGE SCALE GENOMIC DNA]</scope>
    <source>
        <strain evidence="2 3">ESP3B_9</strain>
    </source>
</reference>